<proteinExistence type="predicted"/>
<accession>A0AC35GAY9</accession>
<sequence length="1380" mass="155297">MEVDFPRGGAKPKPHKIAETESGPQKRKITNTEKSVPEKRKRQKEDTENEAKVFDKYIKYDMLIEDVRGIGAVSKIEDDSITLQTINGIRIKVPAKSISRIYQKTFSQTSATLDDLFKIGQMLAFRVECSKGDKSKDIIASTCPSRVNDCLNASTLLNGIVCNATVKSLEEKGVVMDLGFGANLQGFAPTEVLPDVKTLIIGQVLLVRIIREKNDSQRFIKVSAYPEMDTFEDEKMTLNHLMPGTVLHAEPASIKDDGVLVSFKNGLQAFVSREELPPRVRGDLSKLVRGFRVVVVLCRQNSPFLVVSGHPDVVALSKFERRFIPAELSIGSIFEGEVYAVDKNNNVFFNIRENDGDKVSLVTAKLMAKNMENSEKIAMYRIGSTHKLRILKYSLFERSLFVTNKKELMNKAVEVSEEFQPGQRVTFTVKVIADTGLRGTIGLSTRATVIVHHTLDLPIASWQKAFKEGQKVKCRILYKHADKHIYYLTAKPALVNSNDEIITEYSKENVGKFASGLCAKMLDSGAIISFYNRVKAFLPLSEVKKIAGLKEGMVVRGRILMVDSEKEKMTIVIGEKTAVDPSTGKKKKDKKSKAVKNLGIYTAKVTGPWKFGGTSEDTSLLVELPDDNVGRLHVSELGKYTSIKTFLKEFKNKPLNIRVIEVSKITQLPKAMREKLANEKHVKRFYECTFDPKKLNDPKKKQKLLHYKIDFSVGDAVNAFLVESSASKFQKAEVNPIFKAQINPESDKCVMNDFPDENGITRATPIISGKGELRKGKITGINRSKNAKVLSISIENNSKKKLKVGEKTYGRVTAVSQKPFIAKLSLPTGEIGILTASGASERQLSATKLYRFIKSDDLLSVKCLTKNGEEWIVACADKQELPEYINNQWSKDKLYQGYVYEFGKEKSPNIEVFPGIKIAIEKPEQSIHIDDLILFKVTESTGDKPSFKAVKVIREIETKEELKNEETGDDDEGESEAEDADSEVDESDVEMVGADDEDSEMQAIKDAMSKLTKGGNIFANASAFTKDNLQSAKETLQSDAKKAAQKRGRNESFTSIKTQSDEEVDEEEAMLNDNEKILHKEKILSGLEKSSELNDDTDYNRLVLSNPHSSEAWISYMVYQAQDGNIDEARKVAENALNSISPREEQERLNLYTAYLNLEVASGDEKSLKEVFERALGAFDAFEVHKRLANIYLSTKKFVELEKLYNVMVKKFGNFTRDVWSLYGAFLYKQGRQAEGRDLMKRALIVIPKKHHLEMLCRFANFEYANGDIERGKTMLEKAVAAAPNRGDLWNVYIDKAIKYQSVEDARLLFERAVTNKLGMHTMKNLFQKWQDFEKLRGDEEHLLKVNEKAVEFTKNLKKNILEAQAAEEEEEQENGEESD</sequence>
<name>A0AC35GAY9_9BILA</name>
<reference evidence="2" key="1">
    <citation type="submission" date="2022-11" db="UniProtKB">
        <authorList>
            <consortium name="WormBaseParasite"/>
        </authorList>
    </citation>
    <scope>IDENTIFICATION</scope>
</reference>
<organism evidence="1 2">
    <name type="scientific">Panagrolaimus sp. PS1159</name>
    <dbReference type="NCBI Taxonomy" id="55785"/>
    <lineage>
        <taxon>Eukaryota</taxon>
        <taxon>Metazoa</taxon>
        <taxon>Ecdysozoa</taxon>
        <taxon>Nematoda</taxon>
        <taxon>Chromadorea</taxon>
        <taxon>Rhabditida</taxon>
        <taxon>Tylenchina</taxon>
        <taxon>Panagrolaimomorpha</taxon>
        <taxon>Panagrolaimoidea</taxon>
        <taxon>Panagrolaimidae</taxon>
        <taxon>Panagrolaimus</taxon>
    </lineage>
</organism>
<dbReference type="WBParaSite" id="PS1159_v2.g3232.t1">
    <property type="protein sequence ID" value="PS1159_v2.g3232.t1"/>
    <property type="gene ID" value="PS1159_v2.g3232"/>
</dbReference>
<evidence type="ECO:0000313" key="2">
    <source>
        <dbReference type="WBParaSite" id="PS1159_v2.g3232.t1"/>
    </source>
</evidence>
<dbReference type="Proteomes" id="UP000887580">
    <property type="component" value="Unplaced"/>
</dbReference>
<protein>
    <submittedName>
        <fullName evidence="2">S1 motif domain-containing protein</fullName>
    </submittedName>
</protein>
<evidence type="ECO:0000313" key="1">
    <source>
        <dbReference type="Proteomes" id="UP000887580"/>
    </source>
</evidence>